<dbReference type="STRING" id="407036.SAMN05216243_2245"/>
<name>A0A1G8ZXZ3_9BACI</name>
<evidence type="ECO:0000313" key="2">
    <source>
        <dbReference type="Proteomes" id="UP000198694"/>
    </source>
</evidence>
<proteinExistence type="predicted"/>
<gene>
    <name evidence="1" type="ORF">SAMN05216243_2245</name>
</gene>
<dbReference type="AlphaFoldDB" id="A0A1G8ZXZ3"/>
<protein>
    <submittedName>
        <fullName evidence="1">Uncharacterized protein</fullName>
    </submittedName>
</protein>
<reference evidence="1 2" key="1">
    <citation type="submission" date="2016-10" db="EMBL/GenBank/DDBJ databases">
        <authorList>
            <person name="de Groot N.N."/>
        </authorList>
    </citation>
    <scope>NUCLEOTIDE SEQUENCE [LARGE SCALE GENOMIC DNA]</scope>
    <source>
        <strain evidence="1 2">CGMCC 1.6502</strain>
    </source>
</reference>
<dbReference type="Proteomes" id="UP000198694">
    <property type="component" value="Unassembled WGS sequence"/>
</dbReference>
<evidence type="ECO:0000313" key="1">
    <source>
        <dbReference type="EMBL" id="SDK18990.1"/>
    </source>
</evidence>
<keyword evidence="2" id="KW-1185">Reference proteome</keyword>
<accession>A0A1G8ZXZ3</accession>
<dbReference type="EMBL" id="FNFL01000003">
    <property type="protein sequence ID" value="SDK18990.1"/>
    <property type="molecule type" value="Genomic_DNA"/>
</dbReference>
<organism evidence="1 2">
    <name type="scientific">Sediminibacillus albus</name>
    <dbReference type="NCBI Taxonomy" id="407036"/>
    <lineage>
        <taxon>Bacteria</taxon>
        <taxon>Bacillati</taxon>
        <taxon>Bacillota</taxon>
        <taxon>Bacilli</taxon>
        <taxon>Bacillales</taxon>
        <taxon>Bacillaceae</taxon>
        <taxon>Sediminibacillus</taxon>
    </lineage>
</organism>
<sequence>MWLNIKRQPSLLFLMAVAYRGSMCKKLENTYFQLYDITITNTYYQKKQELTMAKIFPVKEWLDI</sequence>